<keyword evidence="5" id="KW-1185">Reference proteome</keyword>
<dbReference type="InterPro" id="IPR056583">
    <property type="entry name" value="EDRF1_TPR"/>
</dbReference>
<feature type="compositionally biased region" description="Basic and acidic residues" evidence="1">
    <location>
        <begin position="1"/>
        <end position="13"/>
    </location>
</feature>
<feature type="domain" description="EDRF1 TPR repeats region" evidence="2">
    <location>
        <begin position="828"/>
        <end position="1226"/>
    </location>
</feature>
<proteinExistence type="predicted"/>
<sequence>MQEKKAAMEKESIDSNGIPEKGDSGPKLRGSAENTKSKTGEVSSKAIVKYSAQEILPYYKLQQDTNLNVAPSNWLRDGRFSEVDHHRRDPVEFSSFGMAHSFVDSISDVDVISDAENIKKLLKIPYSANTEVSLAVHRVGQTLLLDCLDVPALISYASQGRDGRIYPQWLYDFYCEQTGIPKDESFQKKKKKKDQKKLRHIFSKFLHYSIQNVNPDATGDSSFTTYPAPGPSCFAADSSGSSAHSEGVSFSDPVPGPSGESANSADLFAPDIHEVDSQEEPFQFPQVNRDSSFQHNVLWQFEDIQMLVGSNLPIFGGGKYPAVSLRLRECGKPINVLTGLDYWLDNLMCNVPEVAMCYHLDGIVQYYDLYKTEELPNLEASSFSPKVVKDVAQNILSFMKSNCTREGHTYWLFKATGSDVIKLYDLTSICQQRTDDNTENLFTVPVAMLFYRVAKNMMNQSPLSAGEQGTVRQLLSNCLLLLDSERFPEIFASASYLLSDLFSPDDVHALPAINTTEQEQGTEDEESYEADFLDISFGDDEEDDTAVASKSVDVTKLSTPVTQQDDWIKVSKPLPCNVEERCKVALSYIVKGLACVKKHLVPDIDPREDDLDISTESSSSGEGISSSHQSPSFKNVDAKSSPSPPHAVVPSLKNQLQPCKARETPLVLKGQARWQDKTAGLLFRKAGAVYHSLACMFNSNGKFGRGLKNCKLAFKCLEASRVFIAESDIKEDDQLMIEILYVCGDSYLMLATCLENLAVHQEDFHFRSEEDTFICEAAADCISSEQGHSSSVKFVCDLEQNMQQSVSLYDAALQLCTTSTKLPLVVNITKRLGNVKNELGVLYTNKAATLIDSGAEPTLQERDLWKKSFSNFESGIRTFDVIDDSANKALLLSNLGRLMRICAQAVGGVESKITGRRGEFSQEERGYFNKAFEFYNRALRCLVDRKKNPEVWDTVTWELSGSYFTMATLLQDFAPLSTYAQEQVEKEVTELMMKALRLCESSTLVKMWQTRSQSSRQLDYRMFSIHHRLASLYHNSYRNQVVDHSKKKARSLAELHYGKASASLRAQEYPCEYIRIHLEQVAMCEYHVTTYGGSAAVVRTLQTALEHIFATRRALEYLGTLKDEIGTGQSQAAKRENSEERELSEINFDELKKLVQILESRLTNVLKELVKANTLSKNKSKSSKDWGGLEAAKRMYSAALRRSATSADEEIVEKCLRVAETLQNLEKIKSETR</sequence>
<feature type="compositionally biased region" description="Low complexity" evidence="1">
    <location>
        <begin position="614"/>
        <end position="632"/>
    </location>
</feature>
<name>A0ABN8NWK2_9CNID</name>
<evidence type="ECO:0000256" key="1">
    <source>
        <dbReference type="SAM" id="MobiDB-lite"/>
    </source>
</evidence>
<feature type="compositionally biased region" description="Low complexity" evidence="1">
    <location>
        <begin position="238"/>
        <end position="251"/>
    </location>
</feature>
<dbReference type="Pfam" id="PF23723">
    <property type="entry name" value="TPR_EDRF1"/>
    <property type="match status" value="1"/>
</dbReference>
<dbReference type="Pfam" id="PF23788">
    <property type="entry name" value="EDRF1_N"/>
    <property type="match status" value="1"/>
</dbReference>
<gene>
    <name evidence="4" type="ORF">PLOB_00030383</name>
</gene>
<evidence type="ECO:0000259" key="3">
    <source>
        <dbReference type="Pfam" id="PF23788"/>
    </source>
</evidence>
<feature type="region of interest" description="Disordered" evidence="1">
    <location>
        <begin position="236"/>
        <end position="263"/>
    </location>
</feature>
<organism evidence="4 5">
    <name type="scientific">Porites lobata</name>
    <dbReference type="NCBI Taxonomy" id="104759"/>
    <lineage>
        <taxon>Eukaryota</taxon>
        <taxon>Metazoa</taxon>
        <taxon>Cnidaria</taxon>
        <taxon>Anthozoa</taxon>
        <taxon>Hexacorallia</taxon>
        <taxon>Scleractinia</taxon>
        <taxon>Fungiina</taxon>
        <taxon>Poritidae</taxon>
        <taxon>Porites</taxon>
    </lineage>
</organism>
<dbReference type="Proteomes" id="UP001159405">
    <property type="component" value="Unassembled WGS sequence"/>
</dbReference>
<evidence type="ECO:0000313" key="4">
    <source>
        <dbReference type="EMBL" id="CAH3123803.1"/>
    </source>
</evidence>
<reference evidence="4 5" key="1">
    <citation type="submission" date="2022-05" db="EMBL/GenBank/DDBJ databases">
        <authorList>
            <consortium name="Genoscope - CEA"/>
            <person name="William W."/>
        </authorList>
    </citation>
    <scope>NUCLEOTIDE SEQUENCE [LARGE SCALE GENOMIC DNA]</scope>
</reference>
<evidence type="ECO:0008006" key="6">
    <source>
        <dbReference type="Google" id="ProtNLM"/>
    </source>
</evidence>
<feature type="region of interest" description="Disordered" evidence="1">
    <location>
        <begin position="1"/>
        <end position="43"/>
    </location>
</feature>
<evidence type="ECO:0000259" key="2">
    <source>
        <dbReference type="Pfam" id="PF23723"/>
    </source>
</evidence>
<dbReference type="PANTHER" id="PTHR15000:SF1">
    <property type="entry name" value="ERYTHROID DIFFERENTIATION-RELATED FACTOR 1"/>
    <property type="match status" value="1"/>
</dbReference>
<feature type="region of interest" description="Disordered" evidence="1">
    <location>
        <begin position="606"/>
        <end position="656"/>
    </location>
</feature>
<accession>A0ABN8NWK2</accession>
<protein>
    <recommendedName>
        <fullName evidence="6">Erythroid differentiation-related factor 1</fullName>
    </recommendedName>
</protein>
<dbReference type="InterPro" id="IPR056582">
    <property type="entry name" value="EDRF1_N"/>
</dbReference>
<feature type="domain" description="EDRF1 N-terminal" evidence="3">
    <location>
        <begin position="41"/>
        <end position="552"/>
    </location>
</feature>
<dbReference type="PANTHER" id="PTHR15000">
    <property type="entry name" value="ERYTHROID DIFFERENTIATION-RELATED FACTOR 1"/>
    <property type="match status" value="1"/>
</dbReference>
<dbReference type="EMBL" id="CALNXK010000039">
    <property type="protein sequence ID" value="CAH3123803.1"/>
    <property type="molecule type" value="Genomic_DNA"/>
</dbReference>
<comment type="caution">
    <text evidence="4">The sequence shown here is derived from an EMBL/GenBank/DDBJ whole genome shotgun (WGS) entry which is preliminary data.</text>
</comment>
<evidence type="ECO:0000313" key="5">
    <source>
        <dbReference type="Proteomes" id="UP001159405"/>
    </source>
</evidence>